<dbReference type="InterPro" id="IPR016047">
    <property type="entry name" value="M23ase_b-sheet_dom"/>
</dbReference>
<dbReference type="PANTHER" id="PTHR21666">
    <property type="entry name" value="PEPTIDASE-RELATED"/>
    <property type="match status" value="1"/>
</dbReference>
<dbReference type="AlphaFoldDB" id="A0A3B0ZQK5"/>
<dbReference type="InterPro" id="IPR036779">
    <property type="entry name" value="LysM_dom_sf"/>
</dbReference>
<proteinExistence type="inferred from homology"/>
<dbReference type="GO" id="GO:0009279">
    <property type="term" value="C:cell outer membrane"/>
    <property type="evidence" value="ECO:0007669"/>
    <property type="project" value="TreeGrafter"/>
</dbReference>
<dbReference type="CDD" id="cd00118">
    <property type="entry name" value="LysM"/>
    <property type="match status" value="1"/>
</dbReference>
<comment type="similarity">
    <text evidence="1">Belongs to the E.coli NlpD/Haemophilus LppB family.</text>
</comment>
<evidence type="ECO:0000259" key="3">
    <source>
        <dbReference type="PROSITE" id="PS51782"/>
    </source>
</evidence>
<organism evidence="4">
    <name type="scientific">hydrothermal vent metagenome</name>
    <dbReference type="NCBI Taxonomy" id="652676"/>
    <lineage>
        <taxon>unclassified sequences</taxon>
        <taxon>metagenomes</taxon>
        <taxon>ecological metagenomes</taxon>
    </lineage>
</organism>
<dbReference type="Pfam" id="PF01551">
    <property type="entry name" value="Peptidase_M23"/>
    <property type="match status" value="1"/>
</dbReference>
<dbReference type="GO" id="GO:0004222">
    <property type="term" value="F:metalloendopeptidase activity"/>
    <property type="evidence" value="ECO:0007669"/>
    <property type="project" value="TreeGrafter"/>
</dbReference>
<dbReference type="Gene3D" id="2.70.70.10">
    <property type="entry name" value="Glucose Permease (Domain IIA)"/>
    <property type="match status" value="1"/>
</dbReference>
<evidence type="ECO:0000313" key="4">
    <source>
        <dbReference type="EMBL" id="VAW95835.1"/>
    </source>
</evidence>
<evidence type="ECO:0000256" key="1">
    <source>
        <dbReference type="ARBA" id="ARBA00038420"/>
    </source>
</evidence>
<dbReference type="CDD" id="cd12797">
    <property type="entry name" value="M23_peptidase"/>
    <property type="match status" value="1"/>
</dbReference>
<accession>A0A3B0ZQK5</accession>
<dbReference type="SUPFAM" id="SSF51261">
    <property type="entry name" value="Duplicated hybrid motif"/>
    <property type="match status" value="1"/>
</dbReference>
<dbReference type="GO" id="GO:0032153">
    <property type="term" value="C:cell division site"/>
    <property type="evidence" value="ECO:0007669"/>
    <property type="project" value="TreeGrafter"/>
</dbReference>
<name>A0A3B0ZQK5_9ZZZZ</name>
<dbReference type="InterPro" id="IPR011055">
    <property type="entry name" value="Dup_hybrid_motif"/>
</dbReference>
<dbReference type="PANTHER" id="PTHR21666:SF263">
    <property type="entry name" value="MUREIN HYDROLASE ACTIVATOR NLPD"/>
    <property type="match status" value="1"/>
</dbReference>
<dbReference type="Gene3D" id="3.10.350.10">
    <property type="entry name" value="LysM domain"/>
    <property type="match status" value="1"/>
</dbReference>
<dbReference type="InterPro" id="IPR050570">
    <property type="entry name" value="Cell_wall_metabolism_enzyme"/>
</dbReference>
<feature type="domain" description="LysM" evidence="3">
    <location>
        <begin position="46"/>
        <end position="90"/>
    </location>
</feature>
<reference evidence="4" key="1">
    <citation type="submission" date="2018-06" db="EMBL/GenBank/DDBJ databases">
        <authorList>
            <person name="Zhirakovskaya E."/>
        </authorList>
    </citation>
    <scope>NUCLEOTIDE SEQUENCE</scope>
</reference>
<dbReference type="PROSITE" id="PS51257">
    <property type="entry name" value="PROKAR_LIPOPROTEIN"/>
    <property type="match status" value="1"/>
</dbReference>
<dbReference type="SMART" id="SM00257">
    <property type="entry name" value="LysM"/>
    <property type="match status" value="1"/>
</dbReference>
<evidence type="ECO:0000256" key="2">
    <source>
        <dbReference type="SAM" id="MobiDB-lite"/>
    </source>
</evidence>
<protein>
    <submittedName>
        <fullName evidence="4">Murein hydrolase activator NlpD</fullName>
    </submittedName>
</protein>
<gene>
    <name evidence="4" type="ORF">MNBD_GAMMA23-1652</name>
</gene>
<dbReference type="InterPro" id="IPR018392">
    <property type="entry name" value="LysM"/>
</dbReference>
<dbReference type="EMBL" id="UOFT01000049">
    <property type="protein sequence ID" value="VAW95835.1"/>
    <property type="molecule type" value="Genomic_DNA"/>
</dbReference>
<dbReference type="PROSITE" id="PS51782">
    <property type="entry name" value="LYSM"/>
    <property type="match status" value="1"/>
</dbReference>
<dbReference type="Pfam" id="PF01476">
    <property type="entry name" value="LysM"/>
    <property type="match status" value="1"/>
</dbReference>
<feature type="compositionally biased region" description="Basic residues" evidence="2">
    <location>
        <begin position="105"/>
        <end position="146"/>
    </location>
</feature>
<keyword evidence="4" id="KW-0378">Hydrolase</keyword>
<feature type="region of interest" description="Disordered" evidence="2">
    <location>
        <begin position="101"/>
        <end position="146"/>
    </location>
</feature>
<sequence>MHKSRYLKIACLLLVSLSLISCGQYLKSNAKTTASESKHALYQPPKFHRVKKGETLYSIAWFYGYDYRQIALWNEIDYPYLIRPNQEIQLYPSLVRRVSQNTRVTHSKKSLTKQQSPKRKHRNVVKKTKRSTAKQRAKVKNTRKASKSVYGANIKWRWPTRGKIVHRFSAKRGKKGIGISGKKGQRIVAAAAGRVVYSGSGLRGYGQLIIIKHNDTYLSAYANNKKIRVKEQQKVKLGQHIADMGSNGAKNSMLHFEIRKNGKPVNPVRYLPR</sequence>